<comment type="caution">
    <text evidence="1">The sequence shown here is derived from an EMBL/GenBank/DDBJ whole genome shotgun (WGS) entry which is preliminary data.</text>
</comment>
<gene>
    <name evidence="1" type="ORF">NV381_29860</name>
</gene>
<dbReference type="Pfam" id="PF05402">
    <property type="entry name" value="PqqD"/>
    <property type="match status" value="1"/>
</dbReference>
<organism evidence="1 2">
    <name type="scientific">Paenibacillus radicis</name>
    <name type="common">ex Xue et al. 2023</name>
    <dbReference type="NCBI Taxonomy" id="2972489"/>
    <lineage>
        <taxon>Bacteria</taxon>
        <taxon>Bacillati</taxon>
        <taxon>Bacillota</taxon>
        <taxon>Bacilli</taxon>
        <taxon>Bacillales</taxon>
        <taxon>Paenibacillaceae</taxon>
        <taxon>Paenibacillus</taxon>
    </lineage>
</organism>
<evidence type="ECO:0000313" key="2">
    <source>
        <dbReference type="Proteomes" id="UP001300012"/>
    </source>
</evidence>
<dbReference type="EMBL" id="JANQBD010000027">
    <property type="protein sequence ID" value="MCR8635417.1"/>
    <property type="molecule type" value="Genomic_DNA"/>
</dbReference>
<sequence>MKPLYVQTSNCEAVELDGEWIILNTDEFTVTKLNEMGGFCWSLLSQSQSIFSMIEAIHDHYELDDNKAEQDMEAFLADMMKYGLVQNAV</sequence>
<accession>A0ABT1YQG1</accession>
<evidence type="ECO:0000313" key="1">
    <source>
        <dbReference type="EMBL" id="MCR8635417.1"/>
    </source>
</evidence>
<dbReference type="RefSeq" id="WP_258216962.1">
    <property type="nucleotide sequence ID" value="NZ_JANQBD010000027.1"/>
</dbReference>
<reference evidence="1 2" key="1">
    <citation type="submission" date="2022-08" db="EMBL/GenBank/DDBJ databases">
        <title>Paenibacillus endoradicis sp. nov., Paenibacillus radicibacter sp. nov and Paenibacillus pararadicis sp. nov., three cold-adapted plant growth-promoting bacteria isolated from root of Larix gmelinii in Great Khingan.</title>
        <authorList>
            <person name="Xue H."/>
        </authorList>
    </citation>
    <scope>NUCLEOTIDE SEQUENCE [LARGE SCALE GENOMIC DNA]</scope>
    <source>
        <strain evidence="1 2">N5-1-1-5</strain>
    </source>
</reference>
<protein>
    <submittedName>
        <fullName evidence="1">PqqD family protein</fullName>
    </submittedName>
</protein>
<dbReference type="Proteomes" id="UP001300012">
    <property type="component" value="Unassembled WGS sequence"/>
</dbReference>
<dbReference type="Gene3D" id="1.10.10.1150">
    <property type="entry name" value="Coenzyme PQQ synthesis protein D (PqqD)"/>
    <property type="match status" value="1"/>
</dbReference>
<keyword evidence="2" id="KW-1185">Reference proteome</keyword>
<dbReference type="InterPro" id="IPR008792">
    <property type="entry name" value="PQQD"/>
</dbReference>
<dbReference type="InterPro" id="IPR041881">
    <property type="entry name" value="PqqD_sf"/>
</dbReference>
<proteinExistence type="predicted"/>
<name>A0ABT1YQG1_9BACL</name>